<evidence type="ECO:0000313" key="4">
    <source>
        <dbReference type="Proteomes" id="UP001252243"/>
    </source>
</evidence>
<comment type="caution">
    <text evidence="3">The sequence shown here is derived from an EMBL/GenBank/DDBJ whole genome shotgun (WGS) entry which is preliminary data.</text>
</comment>
<name>A0ABU1UCZ8_9MICC</name>
<evidence type="ECO:0000256" key="1">
    <source>
        <dbReference type="ARBA" id="ARBA00007637"/>
    </source>
</evidence>
<keyword evidence="4" id="KW-1185">Reference proteome</keyword>
<feature type="domain" description="NAD-dependent epimerase/dehydratase" evidence="2">
    <location>
        <begin position="8"/>
        <end position="218"/>
    </location>
</feature>
<evidence type="ECO:0000313" key="3">
    <source>
        <dbReference type="EMBL" id="MDR7083057.1"/>
    </source>
</evidence>
<keyword evidence="3" id="KW-0413">Isomerase</keyword>
<dbReference type="PANTHER" id="PTHR43000">
    <property type="entry name" value="DTDP-D-GLUCOSE 4,6-DEHYDRATASE-RELATED"/>
    <property type="match status" value="1"/>
</dbReference>
<reference evidence="3 4" key="1">
    <citation type="submission" date="2023-07" db="EMBL/GenBank/DDBJ databases">
        <title>Sorghum-associated microbial communities from plants grown in Nebraska, USA.</title>
        <authorList>
            <person name="Schachtman D."/>
        </authorList>
    </citation>
    <scope>NUCLEOTIDE SEQUENCE [LARGE SCALE GENOMIC DNA]</scope>
    <source>
        <strain evidence="3 4">BE167</strain>
    </source>
</reference>
<organism evidence="3 4">
    <name type="scientific">Arthrobacter ginsengisoli</name>
    <dbReference type="NCBI Taxonomy" id="1356565"/>
    <lineage>
        <taxon>Bacteria</taxon>
        <taxon>Bacillati</taxon>
        <taxon>Actinomycetota</taxon>
        <taxon>Actinomycetes</taxon>
        <taxon>Micrococcales</taxon>
        <taxon>Micrococcaceae</taxon>
        <taxon>Arthrobacter</taxon>
    </lineage>
</organism>
<dbReference type="SUPFAM" id="SSF51735">
    <property type="entry name" value="NAD(P)-binding Rossmann-fold domains"/>
    <property type="match status" value="1"/>
</dbReference>
<dbReference type="Pfam" id="PF01370">
    <property type="entry name" value="Epimerase"/>
    <property type="match status" value="1"/>
</dbReference>
<dbReference type="RefSeq" id="WP_310057136.1">
    <property type="nucleotide sequence ID" value="NZ_JAVDVQ010000008.1"/>
</dbReference>
<protein>
    <submittedName>
        <fullName evidence="3">UDP-glucose 4-epimerase</fullName>
        <ecNumber evidence="3">5.1.3.2</ecNumber>
    </submittedName>
</protein>
<dbReference type="InterPro" id="IPR036291">
    <property type="entry name" value="NAD(P)-bd_dom_sf"/>
</dbReference>
<sequence>MQARPTWVIGAGGLLGKAVVRELQSRGVAVLTSTIPWSDQESALQAFRKGAESLREAAAGGPWTIAWCAGAGVTGTSPEALEAELSLFARALDVFAEILCVTGGQNGAMFLASSAGGVYAGSSTPPFTEHSPVQPLAPYGFAKLRAEATAADFARHTGVRTLVGRVSNLYGPGQNLRKPQGLISVFAKAHLTGAPVSVYVSLDTLRDYLFVDDASRLVADGLDRLVRPDVHPGEVVMKILASQRADTIGNLIGACRAIFKRRPLIILGASPFAKAQAHDLRLKSVVWPELDAHPVTPLAVGINNTVQEVQRLALSGQL</sequence>
<gene>
    <name evidence="3" type="ORF">J2X01_002347</name>
</gene>
<dbReference type="EMBL" id="JAVDVQ010000008">
    <property type="protein sequence ID" value="MDR7083057.1"/>
    <property type="molecule type" value="Genomic_DNA"/>
</dbReference>
<comment type="similarity">
    <text evidence="1">Belongs to the NAD(P)-dependent epimerase/dehydratase family.</text>
</comment>
<dbReference type="Gene3D" id="3.40.50.720">
    <property type="entry name" value="NAD(P)-binding Rossmann-like Domain"/>
    <property type="match status" value="1"/>
</dbReference>
<dbReference type="GO" id="GO:0003978">
    <property type="term" value="F:UDP-glucose 4-epimerase activity"/>
    <property type="evidence" value="ECO:0007669"/>
    <property type="project" value="UniProtKB-EC"/>
</dbReference>
<dbReference type="InterPro" id="IPR001509">
    <property type="entry name" value="Epimerase_deHydtase"/>
</dbReference>
<dbReference type="EC" id="5.1.3.2" evidence="3"/>
<proteinExistence type="inferred from homology"/>
<evidence type="ECO:0000259" key="2">
    <source>
        <dbReference type="Pfam" id="PF01370"/>
    </source>
</evidence>
<accession>A0ABU1UCZ8</accession>
<dbReference type="Proteomes" id="UP001252243">
    <property type="component" value="Unassembled WGS sequence"/>
</dbReference>